<reference evidence="2 3" key="1">
    <citation type="journal article" date="2012" name="ISME J.">
        <title>Nitrification expanded: discovery, physiology and genomics of a nitrite-oxidizing bacterium from the phylum Chloroflexi.</title>
        <authorList>
            <person name="Sorokin D.Y."/>
            <person name="Lucker S."/>
            <person name="Vejmelkova D."/>
            <person name="Kostrikina N.A."/>
            <person name="Kleerebezem R."/>
            <person name="Rijpstra W.I."/>
            <person name="Damste J.S."/>
            <person name="Le Paslier D."/>
            <person name="Muyzer G."/>
            <person name="Wagner M."/>
            <person name="van Loosdrecht M.C."/>
            <person name="Daims H."/>
        </authorList>
    </citation>
    <scope>NUCLEOTIDE SEQUENCE [LARGE SCALE GENOMIC DNA]</scope>
    <source>
        <strain evidence="3">none</strain>
    </source>
</reference>
<proteinExistence type="predicted"/>
<organism evidence="2 3">
    <name type="scientific">Nitrolancea hollandica Lb</name>
    <dbReference type="NCBI Taxonomy" id="1129897"/>
    <lineage>
        <taxon>Bacteria</taxon>
        <taxon>Pseudomonadati</taxon>
        <taxon>Thermomicrobiota</taxon>
        <taxon>Thermomicrobia</taxon>
        <taxon>Sphaerobacterales</taxon>
        <taxon>Sphaerobacterineae</taxon>
        <taxon>Sphaerobacteraceae</taxon>
        <taxon>Nitrolancea</taxon>
    </lineage>
</organism>
<feature type="compositionally biased region" description="Basic residues" evidence="1">
    <location>
        <begin position="53"/>
        <end position="63"/>
    </location>
</feature>
<keyword evidence="3" id="KW-1185">Reference proteome</keyword>
<evidence type="ECO:0000313" key="2">
    <source>
        <dbReference type="EMBL" id="CCF83141.1"/>
    </source>
</evidence>
<feature type="compositionally biased region" description="Basic and acidic residues" evidence="1">
    <location>
        <begin position="64"/>
        <end position="80"/>
    </location>
</feature>
<comment type="caution">
    <text evidence="2">The sequence shown here is derived from an EMBL/GenBank/DDBJ whole genome shotgun (WGS) entry which is preliminary data.</text>
</comment>
<accession>I4EEM9</accession>
<protein>
    <submittedName>
        <fullName evidence="2">Uncharacterized protein</fullName>
    </submittedName>
</protein>
<gene>
    <name evidence="2" type="ORF">NITHO_1920002</name>
</gene>
<dbReference type="Proteomes" id="UP000004221">
    <property type="component" value="Unassembled WGS sequence"/>
</dbReference>
<evidence type="ECO:0000313" key="3">
    <source>
        <dbReference type="Proteomes" id="UP000004221"/>
    </source>
</evidence>
<name>I4EEM9_9BACT</name>
<sequence>MSRSVFPRPSMACHPLPHVNPHNCTYSIRQNRPQQLSEAEVYTRTRPSATKASPKRRLRFHRSPHGEFAEERHCRHDRYT</sequence>
<feature type="region of interest" description="Disordered" evidence="1">
    <location>
        <begin position="24"/>
        <end position="80"/>
    </location>
</feature>
<dbReference type="EMBL" id="CAGS01000104">
    <property type="protein sequence ID" value="CCF83141.1"/>
    <property type="molecule type" value="Genomic_DNA"/>
</dbReference>
<feature type="compositionally biased region" description="Polar residues" evidence="1">
    <location>
        <begin position="24"/>
        <end position="37"/>
    </location>
</feature>
<evidence type="ECO:0000256" key="1">
    <source>
        <dbReference type="SAM" id="MobiDB-lite"/>
    </source>
</evidence>
<dbReference type="AlphaFoldDB" id="I4EEM9"/>